<evidence type="ECO:0000256" key="3">
    <source>
        <dbReference type="ARBA" id="ARBA00022448"/>
    </source>
</evidence>
<evidence type="ECO:0000259" key="7">
    <source>
        <dbReference type="PROSITE" id="PS50893"/>
    </source>
</evidence>
<keyword evidence="3" id="KW-0813">Transport</keyword>
<sequence>MTKVLSVSAVDRGFAGRQVLKDVTFDVTAGRMTGFVGANGAGKTTTMRIILGVLAADSGEVTWGGTPLTRADRQAFGYMPEERGLYPKMSVREQVVYLGRLHGLTAAAAKRSADELLERVGLGERADSTLETLSLGNQQRAQVVAALVHDPEVLVLDEPFSGLDPMAVDNVVSVLRERARAGTAVLFSSHQLDVVERLCDDLVIIADGTIRAAGEREALRTRYARRQFELAVDSDLGWLRDRPETTLVDLDGRRAVVELDPGADDQGLLRDALARGPVRTFRPVVPTLAEIFREVTR</sequence>
<dbReference type="InterPro" id="IPR050763">
    <property type="entry name" value="ABC_transporter_ATP-binding"/>
</dbReference>
<dbReference type="GO" id="GO:0046677">
    <property type="term" value="P:response to antibiotic"/>
    <property type="evidence" value="ECO:0007669"/>
    <property type="project" value="UniProtKB-KW"/>
</dbReference>
<dbReference type="EMBL" id="JAVDYC010000001">
    <property type="protein sequence ID" value="MDR7323946.1"/>
    <property type="molecule type" value="Genomic_DNA"/>
</dbReference>
<accession>A0AAE3ZS78</accession>
<dbReference type="GO" id="GO:0005524">
    <property type="term" value="F:ATP binding"/>
    <property type="evidence" value="ECO:0007669"/>
    <property type="project" value="UniProtKB-KW"/>
</dbReference>
<evidence type="ECO:0000256" key="2">
    <source>
        <dbReference type="ARBA" id="ARBA00005417"/>
    </source>
</evidence>
<evidence type="ECO:0000313" key="8">
    <source>
        <dbReference type="EMBL" id="MDR7323946.1"/>
    </source>
</evidence>
<dbReference type="PANTHER" id="PTHR42711:SF5">
    <property type="entry name" value="ABC TRANSPORTER ATP-BINDING PROTEIN NATA"/>
    <property type="match status" value="1"/>
</dbReference>
<name>A0AAE3ZS78_9ACTN</name>
<evidence type="ECO:0000256" key="6">
    <source>
        <dbReference type="ARBA" id="ARBA00023251"/>
    </source>
</evidence>
<dbReference type="Proteomes" id="UP001183629">
    <property type="component" value="Unassembled WGS sequence"/>
</dbReference>
<dbReference type="RefSeq" id="WP_310416591.1">
    <property type="nucleotide sequence ID" value="NZ_JAVDYC010000001.1"/>
</dbReference>
<proteinExistence type="inferred from homology"/>
<dbReference type="PROSITE" id="PS00211">
    <property type="entry name" value="ABC_TRANSPORTER_1"/>
    <property type="match status" value="1"/>
</dbReference>
<keyword evidence="9" id="KW-1185">Reference proteome</keyword>
<dbReference type="PANTHER" id="PTHR42711">
    <property type="entry name" value="ABC TRANSPORTER ATP-BINDING PROTEIN"/>
    <property type="match status" value="1"/>
</dbReference>
<dbReference type="Pfam" id="PF13732">
    <property type="entry name" value="DrrA1-3_C"/>
    <property type="match status" value="1"/>
</dbReference>
<keyword evidence="4" id="KW-0547">Nucleotide-binding</keyword>
<dbReference type="InterPro" id="IPR025302">
    <property type="entry name" value="DrrA1/2-like_C"/>
</dbReference>
<dbReference type="GO" id="GO:0005886">
    <property type="term" value="C:plasma membrane"/>
    <property type="evidence" value="ECO:0007669"/>
    <property type="project" value="UniProtKB-SubCell"/>
</dbReference>
<reference evidence="8 9" key="1">
    <citation type="submission" date="2023-07" db="EMBL/GenBank/DDBJ databases">
        <title>Sequencing the genomes of 1000 actinobacteria strains.</title>
        <authorList>
            <person name="Klenk H.-P."/>
        </authorList>
    </citation>
    <scope>NUCLEOTIDE SEQUENCE [LARGE SCALE GENOMIC DNA]</scope>
    <source>
        <strain evidence="8 9">DSM 44711</strain>
    </source>
</reference>
<evidence type="ECO:0000256" key="4">
    <source>
        <dbReference type="ARBA" id="ARBA00022741"/>
    </source>
</evidence>
<dbReference type="SMART" id="SM00382">
    <property type="entry name" value="AAA"/>
    <property type="match status" value="1"/>
</dbReference>
<dbReference type="Gene3D" id="3.40.50.300">
    <property type="entry name" value="P-loop containing nucleotide triphosphate hydrolases"/>
    <property type="match status" value="1"/>
</dbReference>
<evidence type="ECO:0000256" key="1">
    <source>
        <dbReference type="ARBA" id="ARBA00004202"/>
    </source>
</evidence>
<comment type="subcellular location">
    <subcellularLocation>
        <location evidence="1">Cell membrane</location>
        <topology evidence="1">Peripheral membrane protein</topology>
    </subcellularLocation>
</comment>
<evidence type="ECO:0000256" key="5">
    <source>
        <dbReference type="ARBA" id="ARBA00022840"/>
    </source>
</evidence>
<gene>
    <name evidence="8" type="ORF">J2S44_004196</name>
</gene>
<dbReference type="GO" id="GO:0016887">
    <property type="term" value="F:ATP hydrolysis activity"/>
    <property type="evidence" value="ECO:0007669"/>
    <property type="project" value="InterPro"/>
</dbReference>
<comment type="similarity">
    <text evidence="2">Belongs to the ABC transporter superfamily.</text>
</comment>
<keyword evidence="5 8" id="KW-0067">ATP-binding</keyword>
<protein>
    <submittedName>
        <fullName evidence="8">ABC-2 type transport system ATP-binding protein</fullName>
    </submittedName>
</protein>
<dbReference type="SUPFAM" id="SSF52540">
    <property type="entry name" value="P-loop containing nucleoside triphosphate hydrolases"/>
    <property type="match status" value="1"/>
</dbReference>
<dbReference type="InterPro" id="IPR027417">
    <property type="entry name" value="P-loop_NTPase"/>
</dbReference>
<dbReference type="PROSITE" id="PS50893">
    <property type="entry name" value="ABC_TRANSPORTER_2"/>
    <property type="match status" value="1"/>
</dbReference>
<feature type="domain" description="ABC transporter" evidence="7">
    <location>
        <begin position="2"/>
        <end position="232"/>
    </location>
</feature>
<comment type="caution">
    <text evidence="8">The sequence shown here is derived from an EMBL/GenBank/DDBJ whole genome shotgun (WGS) entry which is preliminary data.</text>
</comment>
<organism evidence="8 9">
    <name type="scientific">Catenuloplanes niger</name>
    <dbReference type="NCBI Taxonomy" id="587534"/>
    <lineage>
        <taxon>Bacteria</taxon>
        <taxon>Bacillati</taxon>
        <taxon>Actinomycetota</taxon>
        <taxon>Actinomycetes</taxon>
        <taxon>Micromonosporales</taxon>
        <taxon>Micromonosporaceae</taxon>
        <taxon>Catenuloplanes</taxon>
    </lineage>
</organism>
<keyword evidence="6" id="KW-0046">Antibiotic resistance</keyword>
<dbReference type="Pfam" id="PF00005">
    <property type="entry name" value="ABC_tran"/>
    <property type="match status" value="1"/>
</dbReference>
<evidence type="ECO:0000313" key="9">
    <source>
        <dbReference type="Proteomes" id="UP001183629"/>
    </source>
</evidence>
<dbReference type="AlphaFoldDB" id="A0AAE3ZS78"/>
<dbReference type="InterPro" id="IPR017871">
    <property type="entry name" value="ABC_transporter-like_CS"/>
</dbReference>
<dbReference type="InterPro" id="IPR003439">
    <property type="entry name" value="ABC_transporter-like_ATP-bd"/>
</dbReference>
<dbReference type="InterPro" id="IPR003593">
    <property type="entry name" value="AAA+_ATPase"/>
</dbReference>